<proteinExistence type="predicted"/>
<protein>
    <submittedName>
        <fullName evidence="3">DUF4166 domain-containing protein</fullName>
    </submittedName>
</protein>
<dbReference type="EMBL" id="PHNJ01000002">
    <property type="protein sequence ID" value="TYL39774.1"/>
    <property type="molecule type" value="Genomic_DNA"/>
</dbReference>
<dbReference type="InterPro" id="IPR025311">
    <property type="entry name" value="DUF4166"/>
</dbReference>
<evidence type="ECO:0000259" key="2">
    <source>
        <dbReference type="Pfam" id="PF13761"/>
    </source>
</evidence>
<feature type="domain" description="DUF4166" evidence="2">
    <location>
        <begin position="16"/>
        <end position="198"/>
    </location>
</feature>
<feature type="region of interest" description="Disordered" evidence="1">
    <location>
        <begin position="203"/>
        <end position="227"/>
    </location>
</feature>
<name>A0A8J8TTE6_9EURY</name>
<dbReference type="RefSeq" id="WP_148856906.1">
    <property type="nucleotide sequence ID" value="NZ_PHNJ01000002.1"/>
</dbReference>
<accession>A0A8J8TTE6</accession>
<comment type="caution">
    <text evidence="3">The sequence shown here is derived from an EMBL/GenBank/DDBJ whole genome shotgun (WGS) entry which is preliminary data.</text>
</comment>
<keyword evidence="4" id="KW-1185">Reference proteome</keyword>
<sequence>MTGLFEREVGEGWIRLHPRVRERYGLESGDSRIAVGVGRMDELERHPLALPALWLGTVDDFLFPEAGTDVPFTITTEPFVDAAGNEALFLRRRFETSPPRTFVDTLRWNPARGCITDLFGRRGVVAADLQIEAAEGALALSIGTQWLRVGERYLALPEHLSTDGRLRDWYDDAMEEYRVAAEITNPLLGTVFGYEGTFENEFRSRETGTDDPPEAALDGIDLPGENA</sequence>
<dbReference type="AlphaFoldDB" id="A0A8J8TTE6"/>
<gene>
    <name evidence="3" type="ORF">CV102_05685</name>
</gene>
<evidence type="ECO:0000313" key="3">
    <source>
        <dbReference type="EMBL" id="TYL39774.1"/>
    </source>
</evidence>
<organism evidence="3 4">
    <name type="scientific">Natronococcus pandeyae</name>
    <dbReference type="NCBI Taxonomy" id="2055836"/>
    <lineage>
        <taxon>Archaea</taxon>
        <taxon>Methanobacteriati</taxon>
        <taxon>Methanobacteriota</taxon>
        <taxon>Stenosarchaea group</taxon>
        <taxon>Halobacteria</taxon>
        <taxon>Halobacteriales</taxon>
        <taxon>Natrialbaceae</taxon>
        <taxon>Natronococcus</taxon>
    </lineage>
</organism>
<reference evidence="3" key="1">
    <citation type="submission" date="2017-11" db="EMBL/GenBank/DDBJ databases">
        <authorList>
            <person name="Kajale S.C."/>
            <person name="Sharma A."/>
        </authorList>
    </citation>
    <scope>NUCLEOTIDE SEQUENCE</scope>
    <source>
        <strain evidence="3">LS1_42</strain>
    </source>
</reference>
<evidence type="ECO:0000313" key="4">
    <source>
        <dbReference type="Proteomes" id="UP000766904"/>
    </source>
</evidence>
<dbReference type="Pfam" id="PF13761">
    <property type="entry name" value="DUF4166"/>
    <property type="match status" value="1"/>
</dbReference>
<dbReference type="OrthoDB" id="258618at2157"/>
<dbReference type="Proteomes" id="UP000766904">
    <property type="component" value="Unassembled WGS sequence"/>
</dbReference>
<evidence type="ECO:0000256" key="1">
    <source>
        <dbReference type="SAM" id="MobiDB-lite"/>
    </source>
</evidence>